<feature type="region of interest" description="Disordered" evidence="1">
    <location>
        <begin position="1466"/>
        <end position="1502"/>
    </location>
</feature>
<feature type="compositionally biased region" description="Pro residues" evidence="1">
    <location>
        <begin position="244"/>
        <end position="255"/>
    </location>
</feature>
<feature type="compositionally biased region" description="Pro residues" evidence="1">
    <location>
        <begin position="207"/>
        <end position="217"/>
    </location>
</feature>
<feature type="compositionally biased region" description="Pro residues" evidence="1">
    <location>
        <begin position="353"/>
        <end position="383"/>
    </location>
</feature>
<feature type="compositionally biased region" description="Acidic residues" evidence="1">
    <location>
        <begin position="1113"/>
        <end position="1135"/>
    </location>
</feature>
<name>A0A6H5H1N4_9HEMI</name>
<feature type="compositionally biased region" description="Acidic residues" evidence="1">
    <location>
        <begin position="1071"/>
        <end position="1097"/>
    </location>
</feature>
<dbReference type="Proteomes" id="UP000479000">
    <property type="component" value="Unassembled WGS sequence"/>
</dbReference>
<feature type="compositionally biased region" description="Pro residues" evidence="1">
    <location>
        <begin position="392"/>
        <end position="403"/>
    </location>
</feature>
<organism evidence="2 3">
    <name type="scientific">Nesidiocoris tenuis</name>
    <dbReference type="NCBI Taxonomy" id="355587"/>
    <lineage>
        <taxon>Eukaryota</taxon>
        <taxon>Metazoa</taxon>
        <taxon>Ecdysozoa</taxon>
        <taxon>Arthropoda</taxon>
        <taxon>Hexapoda</taxon>
        <taxon>Insecta</taxon>
        <taxon>Pterygota</taxon>
        <taxon>Neoptera</taxon>
        <taxon>Paraneoptera</taxon>
        <taxon>Hemiptera</taxon>
        <taxon>Heteroptera</taxon>
        <taxon>Panheteroptera</taxon>
        <taxon>Cimicomorpha</taxon>
        <taxon>Miridae</taxon>
        <taxon>Dicyphina</taxon>
        <taxon>Nesidiocoris</taxon>
    </lineage>
</organism>
<feature type="compositionally biased region" description="Basic and acidic residues" evidence="1">
    <location>
        <begin position="986"/>
        <end position="998"/>
    </location>
</feature>
<feature type="region of interest" description="Disordered" evidence="1">
    <location>
        <begin position="749"/>
        <end position="886"/>
    </location>
</feature>
<evidence type="ECO:0000256" key="1">
    <source>
        <dbReference type="SAM" id="MobiDB-lite"/>
    </source>
</evidence>
<feature type="compositionally biased region" description="Low complexity" evidence="1">
    <location>
        <begin position="505"/>
        <end position="521"/>
    </location>
</feature>
<feature type="compositionally biased region" description="Polar residues" evidence="1">
    <location>
        <begin position="1025"/>
        <end position="1053"/>
    </location>
</feature>
<feature type="compositionally biased region" description="Low complexity" evidence="1">
    <location>
        <begin position="1299"/>
        <end position="1317"/>
    </location>
</feature>
<feature type="compositionally biased region" description="Polar residues" evidence="1">
    <location>
        <begin position="971"/>
        <end position="983"/>
    </location>
</feature>
<dbReference type="EMBL" id="CADCXU010019135">
    <property type="protein sequence ID" value="CAB0007511.1"/>
    <property type="molecule type" value="Genomic_DNA"/>
</dbReference>
<gene>
    <name evidence="2" type="ORF">NTEN_LOCUS12786</name>
</gene>
<feature type="compositionally biased region" description="Basic and acidic residues" evidence="1">
    <location>
        <begin position="1059"/>
        <end position="1070"/>
    </location>
</feature>
<feature type="compositionally biased region" description="Pro residues" evidence="1">
    <location>
        <begin position="169"/>
        <end position="179"/>
    </location>
</feature>
<feature type="compositionally biased region" description="Polar residues" evidence="1">
    <location>
        <begin position="560"/>
        <end position="580"/>
    </location>
</feature>
<feature type="region of interest" description="Disordered" evidence="1">
    <location>
        <begin position="1298"/>
        <end position="1318"/>
    </location>
</feature>
<evidence type="ECO:0000313" key="3">
    <source>
        <dbReference type="Proteomes" id="UP000479000"/>
    </source>
</evidence>
<feature type="compositionally biased region" description="Basic and acidic residues" evidence="1">
    <location>
        <begin position="1015"/>
        <end position="1024"/>
    </location>
</feature>
<feature type="region of interest" description="Disordered" evidence="1">
    <location>
        <begin position="949"/>
        <end position="1252"/>
    </location>
</feature>
<feature type="compositionally biased region" description="Low complexity" evidence="1">
    <location>
        <begin position="256"/>
        <end position="265"/>
    </location>
</feature>
<feature type="compositionally biased region" description="Basic and acidic residues" evidence="1">
    <location>
        <begin position="821"/>
        <end position="831"/>
    </location>
</feature>
<feature type="compositionally biased region" description="Pro residues" evidence="1">
    <location>
        <begin position="1472"/>
        <end position="1482"/>
    </location>
</feature>
<proteinExistence type="predicted"/>
<feature type="compositionally biased region" description="Polar residues" evidence="1">
    <location>
        <begin position="289"/>
        <end position="306"/>
    </location>
</feature>
<feature type="compositionally biased region" description="Pro residues" evidence="1">
    <location>
        <begin position="489"/>
        <end position="498"/>
    </location>
</feature>
<feature type="compositionally biased region" description="Polar residues" evidence="1">
    <location>
        <begin position="749"/>
        <end position="760"/>
    </location>
</feature>
<protein>
    <submittedName>
        <fullName evidence="2">Uncharacterized protein</fullName>
    </submittedName>
</protein>
<feature type="region of interest" description="Disordered" evidence="1">
    <location>
        <begin position="155"/>
        <end position="521"/>
    </location>
</feature>
<feature type="compositionally biased region" description="Acidic residues" evidence="1">
    <location>
        <begin position="809"/>
        <end position="820"/>
    </location>
</feature>
<dbReference type="OrthoDB" id="6107953at2759"/>
<feature type="compositionally biased region" description="Polar residues" evidence="1">
    <location>
        <begin position="856"/>
        <end position="866"/>
    </location>
</feature>
<feature type="compositionally biased region" description="Acidic residues" evidence="1">
    <location>
        <begin position="1182"/>
        <end position="1191"/>
    </location>
</feature>
<feature type="compositionally biased region" description="Polar residues" evidence="1">
    <location>
        <begin position="588"/>
        <end position="603"/>
    </location>
</feature>
<feature type="compositionally biased region" description="Pro residues" evidence="1">
    <location>
        <begin position="225"/>
        <end position="236"/>
    </location>
</feature>
<evidence type="ECO:0000313" key="2">
    <source>
        <dbReference type="EMBL" id="CAB0007511.1"/>
    </source>
</evidence>
<sequence length="1502" mass="165258">MASKVDAADPHVRKAVYNMYRGILNNYNQKANSMIATLPRDRVVQDKGITEQLESMIHVSVGETVRGRSSRTCWSTMRINSVDGPPPPPPPLLGNLPNQKLASEIAPMKKSYEPPAAIQNAMMTKDKKPFTYTPGGLDLAEIRSPRMAKRISRNAHMEDSCTPQQQRVQPPPPTQPLPPSALAAMQPQIAIPVFPPGGGFPSSAPSPTTPPPPPPTSAPVAPADLPFPPPPPPPVAPTFAPSSAPMPPPPPPLPSAMPAAPISSSPREESKSPQQNGFSKGQPLAFLQDIQNRPQLKSVGPINQNKLPADFVAEIPNHSPLKPVNHPPRSSYDPASSHAQIPIQLKQVGPKPQTAPPFIPQPMSPEPAPSPEIQQPPPPPAAPAPIRSVAPPGAPGKSNPPTPTVNKGPAPWMTSRQASKDAPPPWAANPPRPNAEEPTSPPSQFPPHQLPPQQQKSQAPSADSAHVTRVIPIQIEGRGSPAPAQAPQFPTPYHPQAPPMYITPQQQQFAQQQFLQQQQQQQLLQQQQQQYVNQQKPAGGQQPQQSGVRTHIIPIQIESQANQQSQSPVPFTQRSNSADSTDGGKRPLQTQTSWTGNPTQSRSFRVLQKITGSEDEATAESPGADNSKCWNPNTPPPVSPYPNFWYYPPQTPEEQQQFWEHYNAMYAYMAQMNAAAYRYSPYPMYPYPYMYPSDNEEYSGYSSSDEMTYYGQMFKKQAEWAQAQQANQENQAQKQSGAAVQRIEQQFTQTINKDSSASTVDSEETEKGDASDDVSGTDTEVEEDETGKPNALRSIKSVPNIHVYNESDSLTEESDDDSEDSAGRTDAESEPHQLSVIYEESEQSDVEGSKKLPTKPSESTESCDTLRSNDDEEEEDNDRSTDSTVTVRLPLQLSFSRSSNNEEVATVIVGNSEVEPVAEAAPENLIITQIIREDSDPDVTATICLKRFRKPPVPERPPDKPNVATSVDVAASQNLDESVSNSPVDFWKDISDKERDSPKAQYSRAHNETPQTSEDDSKHDESDYHSSSASIQTVKKASGSENMSGSEAETTINIECEAEDFRMKQSCREDEKDEEEGGGGGEDEEEEEEEEEDEDGGNEPVKLTIEGEQERSETEDETESSSDEVEAEEEAEEVEVVERKATSESCQAIRNPSTSKLLPRQQSIEESDDDSESTSSTRSSNDDGDEEDDDYTNNQPDAAKKEPQRIPPRLQTHKSQEESEEDDSGVTSDLSRHISETDTDPECGGELRKMSRYQRAATHSRLFKLLQEECKVDESPEDEPVPLASRKERLTLPLQHQFSAEQESLSSSSGINSPASPTTTDKLVKELIKSLLSRKKGRHFRKLPLEKLHSAALRILQEDMDPYDTASTSDESANFLSPVAASRSSRSNESIQNTAAEMANPEAYGGNYYDYCKYYSTWGNPEQYSTGCNVEDYEILPSKAFRILRENTQPERFSSPVPRIAVPVRCPRLSHQPPPLQSPPELLPEIKAPSNSESTPTTSQET</sequence>
<feature type="compositionally biased region" description="Pro residues" evidence="1">
    <location>
        <begin position="422"/>
        <end position="450"/>
    </location>
</feature>
<accession>A0A6H5H1N4</accession>
<reference evidence="2 3" key="1">
    <citation type="submission" date="2020-02" db="EMBL/GenBank/DDBJ databases">
        <authorList>
            <person name="Ferguson B K."/>
        </authorList>
    </citation>
    <scope>NUCLEOTIDE SEQUENCE [LARGE SCALE GENOMIC DNA]</scope>
</reference>
<feature type="compositionally biased region" description="Polar residues" evidence="1">
    <location>
        <begin position="1143"/>
        <end position="1162"/>
    </location>
</feature>
<keyword evidence="3" id="KW-1185">Reference proteome</keyword>
<feature type="region of interest" description="Disordered" evidence="1">
    <location>
        <begin position="560"/>
        <end position="634"/>
    </location>
</feature>
<feature type="compositionally biased region" description="Low complexity" evidence="1">
    <location>
        <begin position="451"/>
        <end position="465"/>
    </location>
</feature>
<feature type="compositionally biased region" description="Polar residues" evidence="1">
    <location>
        <begin position="1489"/>
        <end position="1502"/>
    </location>
</feature>